<evidence type="ECO:0000313" key="3">
    <source>
        <dbReference type="Proteomes" id="UP000824232"/>
    </source>
</evidence>
<feature type="transmembrane region" description="Helical" evidence="1">
    <location>
        <begin position="12"/>
        <end position="34"/>
    </location>
</feature>
<evidence type="ECO:0000256" key="1">
    <source>
        <dbReference type="SAM" id="Phobius"/>
    </source>
</evidence>
<name>A0A9D1DUM6_9FIRM</name>
<evidence type="ECO:0000313" key="2">
    <source>
        <dbReference type="EMBL" id="HIR59134.1"/>
    </source>
</evidence>
<sequence length="263" mass="29143">MLGKLLKYDFKNLYKTLLPIYLITVVITILTVILNNLSDTSNLFSTLNALMIISYVVILMVLIVGTFFLSIRDFYLDFATDRGYLINTLPVKKSTIITSKFITGVTTMITSLVVMFISIIILVIGNGEWSGFANGVANFFKDIPGDAVVMLILMAVLMIVAYISGLAVCFLSIALGQLKNTNKLGFSFLAYIILYVIYEMYFTFALTFVGMVSPDFVRSLDNEIGAIASVNILFGILIGLVIIITVIITPITNYILKNKLNLE</sequence>
<feature type="transmembrane region" description="Helical" evidence="1">
    <location>
        <begin position="147"/>
        <end position="176"/>
    </location>
</feature>
<feature type="transmembrane region" description="Helical" evidence="1">
    <location>
        <begin position="232"/>
        <end position="256"/>
    </location>
</feature>
<reference evidence="2" key="1">
    <citation type="submission" date="2020-10" db="EMBL/GenBank/DDBJ databases">
        <authorList>
            <person name="Gilroy R."/>
        </authorList>
    </citation>
    <scope>NUCLEOTIDE SEQUENCE</scope>
    <source>
        <strain evidence="2">CHK184-20233</strain>
    </source>
</reference>
<organism evidence="2 3">
    <name type="scientific">Candidatus Onthousia excrementipullorum</name>
    <dbReference type="NCBI Taxonomy" id="2840884"/>
    <lineage>
        <taxon>Bacteria</taxon>
        <taxon>Bacillati</taxon>
        <taxon>Bacillota</taxon>
        <taxon>Bacilli</taxon>
        <taxon>Candidatus Onthousia</taxon>
    </lineage>
</organism>
<comment type="caution">
    <text evidence="2">The sequence shown here is derived from an EMBL/GenBank/DDBJ whole genome shotgun (WGS) entry which is preliminary data.</text>
</comment>
<reference evidence="2" key="2">
    <citation type="journal article" date="2021" name="PeerJ">
        <title>Extensive microbial diversity within the chicken gut microbiome revealed by metagenomics and culture.</title>
        <authorList>
            <person name="Gilroy R."/>
            <person name="Ravi A."/>
            <person name="Getino M."/>
            <person name="Pursley I."/>
            <person name="Horton D.L."/>
            <person name="Alikhan N.F."/>
            <person name="Baker D."/>
            <person name="Gharbi K."/>
            <person name="Hall N."/>
            <person name="Watson M."/>
            <person name="Adriaenssens E.M."/>
            <person name="Foster-Nyarko E."/>
            <person name="Jarju S."/>
            <person name="Secka A."/>
            <person name="Antonio M."/>
            <person name="Oren A."/>
            <person name="Chaudhuri R.R."/>
            <person name="La Ragione R."/>
            <person name="Hildebrand F."/>
            <person name="Pallen M.J."/>
        </authorList>
    </citation>
    <scope>NUCLEOTIDE SEQUENCE</scope>
    <source>
        <strain evidence="2">CHK184-20233</strain>
    </source>
</reference>
<keyword evidence="1" id="KW-1133">Transmembrane helix</keyword>
<dbReference type="EMBL" id="DVHC01000038">
    <property type="protein sequence ID" value="HIR59134.1"/>
    <property type="molecule type" value="Genomic_DNA"/>
</dbReference>
<dbReference type="AlphaFoldDB" id="A0A9D1DUM6"/>
<feature type="transmembrane region" description="Helical" evidence="1">
    <location>
        <begin position="46"/>
        <end position="69"/>
    </location>
</feature>
<accession>A0A9D1DUM6</accession>
<proteinExistence type="predicted"/>
<keyword evidence="1" id="KW-0472">Membrane</keyword>
<feature type="transmembrane region" description="Helical" evidence="1">
    <location>
        <begin position="101"/>
        <end position="127"/>
    </location>
</feature>
<feature type="transmembrane region" description="Helical" evidence="1">
    <location>
        <begin position="188"/>
        <end position="212"/>
    </location>
</feature>
<keyword evidence="1" id="KW-0812">Transmembrane</keyword>
<protein>
    <submittedName>
        <fullName evidence="2">Uncharacterized protein</fullName>
    </submittedName>
</protein>
<gene>
    <name evidence="2" type="ORF">IAB38_03705</name>
</gene>
<dbReference type="Proteomes" id="UP000824232">
    <property type="component" value="Unassembled WGS sequence"/>
</dbReference>